<dbReference type="Proteomes" id="UP001213799">
    <property type="component" value="Unassembled WGS sequence"/>
</dbReference>
<dbReference type="GeneID" id="81592736"/>
<dbReference type="EMBL" id="JAQJAE010000006">
    <property type="protein sequence ID" value="KAJ5588762.1"/>
    <property type="molecule type" value="Genomic_DNA"/>
</dbReference>
<sequence>MSRQHVKTTLPLLNRRREQELIRKRRHNLFKRLTEFNGRYKIDIWMAMRMPSRRIYTFTTEEDAVWPKEIGARIQGLPITRKTPADYIAKWTAKESSKPIISRQAQQQDEGLAASCEAQETSKRCMREATSNQHRPLEDQGALGAAVRLSQDAPLNWNFRGLLSFIASVGI</sequence>
<evidence type="ECO:0000313" key="1">
    <source>
        <dbReference type="EMBL" id="KAJ5588762.1"/>
    </source>
</evidence>
<gene>
    <name evidence="1" type="ORF">N7537_011440</name>
</gene>
<dbReference type="AlphaFoldDB" id="A0AAD6DN52"/>
<organism evidence="1 2">
    <name type="scientific">Penicillium hordei</name>
    <dbReference type="NCBI Taxonomy" id="40994"/>
    <lineage>
        <taxon>Eukaryota</taxon>
        <taxon>Fungi</taxon>
        <taxon>Dikarya</taxon>
        <taxon>Ascomycota</taxon>
        <taxon>Pezizomycotina</taxon>
        <taxon>Eurotiomycetes</taxon>
        <taxon>Eurotiomycetidae</taxon>
        <taxon>Eurotiales</taxon>
        <taxon>Aspergillaceae</taxon>
        <taxon>Penicillium</taxon>
    </lineage>
</organism>
<protein>
    <submittedName>
        <fullName evidence="1">Uncharacterized protein</fullName>
    </submittedName>
</protein>
<keyword evidence="2" id="KW-1185">Reference proteome</keyword>
<dbReference type="RefSeq" id="XP_056747781.1">
    <property type="nucleotide sequence ID" value="XM_056902494.1"/>
</dbReference>
<evidence type="ECO:0000313" key="2">
    <source>
        <dbReference type="Proteomes" id="UP001213799"/>
    </source>
</evidence>
<accession>A0AAD6DN52</accession>
<name>A0AAD6DN52_9EURO</name>
<comment type="caution">
    <text evidence="1">The sequence shown here is derived from an EMBL/GenBank/DDBJ whole genome shotgun (WGS) entry which is preliminary data.</text>
</comment>
<reference evidence="1" key="1">
    <citation type="journal article" date="2023" name="IMA Fungus">
        <title>Comparative genomic study of the Penicillium genus elucidates a diverse pangenome and 15 lateral gene transfer events.</title>
        <authorList>
            <person name="Petersen C."/>
            <person name="Sorensen T."/>
            <person name="Nielsen M.R."/>
            <person name="Sondergaard T.E."/>
            <person name="Sorensen J.L."/>
            <person name="Fitzpatrick D.A."/>
            <person name="Frisvad J.C."/>
            <person name="Nielsen K.L."/>
        </authorList>
    </citation>
    <scope>NUCLEOTIDE SEQUENCE</scope>
    <source>
        <strain evidence="1">IBT 12815</strain>
    </source>
</reference>
<proteinExistence type="predicted"/>
<reference evidence="1" key="2">
    <citation type="submission" date="2023-01" db="EMBL/GenBank/DDBJ databases">
        <authorList>
            <person name="Petersen C."/>
        </authorList>
    </citation>
    <scope>NUCLEOTIDE SEQUENCE</scope>
    <source>
        <strain evidence="1">IBT 12815</strain>
    </source>
</reference>